<dbReference type="PANTHER" id="PTHR46066">
    <property type="entry name" value="CHITINASE DOMAIN-CONTAINING PROTEIN 1 FAMILY MEMBER"/>
    <property type="match status" value="1"/>
</dbReference>
<dbReference type="GO" id="GO:0008061">
    <property type="term" value="F:chitin binding"/>
    <property type="evidence" value="ECO:0007669"/>
    <property type="project" value="InterPro"/>
</dbReference>
<dbReference type="Gene3D" id="3.20.20.80">
    <property type="entry name" value="Glycosidases"/>
    <property type="match status" value="1"/>
</dbReference>
<dbReference type="Gene3D" id="3.10.50.10">
    <property type="match status" value="1"/>
</dbReference>
<dbReference type="Pfam" id="PF00704">
    <property type="entry name" value="Glyco_hydro_18"/>
    <property type="match status" value="1"/>
</dbReference>
<evidence type="ECO:0000259" key="9">
    <source>
        <dbReference type="PROSITE" id="PS51910"/>
    </source>
</evidence>
<dbReference type="SMART" id="SM00636">
    <property type="entry name" value="Glyco_18"/>
    <property type="match status" value="1"/>
</dbReference>
<dbReference type="CDD" id="cd02876">
    <property type="entry name" value="GH18_SI-CLP"/>
    <property type="match status" value="1"/>
</dbReference>
<reference evidence="10" key="1">
    <citation type="journal article" date="2011" name="Plant Physiol.">
        <title>Comprehensive sequence analysis of 24,783 barley full-length cDNAs derived from 12 clone libraries.</title>
        <authorList>
            <person name="Matsumoto T."/>
            <person name="Tanaka T."/>
            <person name="Sakai H."/>
            <person name="Amano N."/>
            <person name="Kanamori H."/>
            <person name="Kurita K."/>
            <person name="Kikuta A."/>
            <person name="Kamiya K."/>
            <person name="Yamamoto M."/>
            <person name="Ikawa H."/>
            <person name="Fujii N."/>
            <person name="Hori K."/>
            <person name="Itoh T."/>
            <person name="Sato K."/>
        </authorList>
    </citation>
    <scope>NUCLEOTIDE SEQUENCE</scope>
    <source>
        <tissue evidence="10">Shoot and root</tissue>
    </source>
</reference>
<dbReference type="AlphaFoldDB" id="F2DX50"/>
<evidence type="ECO:0000256" key="3">
    <source>
        <dbReference type="ARBA" id="ARBA00009336"/>
    </source>
</evidence>
<dbReference type="PROSITE" id="PS51910">
    <property type="entry name" value="GH18_2"/>
    <property type="match status" value="1"/>
</dbReference>
<evidence type="ECO:0000256" key="2">
    <source>
        <dbReference type="ARBA" id="ARBA00004613"/>
    </source>
</evidence>
<comment type="similarity">
    <text evidence="3">Belongs to the glycosyl hydrolase 18 family.</text>
</comment>
<proteinExistence type="evidence at transcript level"/>
<dbReference type="FunFam" id="3.10.50.10:FF:000002">
    <property type="entry name" value="Chitinase domain-containing protein 1"/>
    <property type="match status" value="1"/>
</dbReference>
<evidence type="ECO:0000256" key="5">
    <source>
        <dbReference type="ARBA" id="ARBA00022729"/>
    </source>
</evidence>
<dbReference type="InterPro" id="IPR029070">
    <property type="entry name" value="Chitinase_insertion_sf"/>
</dbReference>
<dbReference type="InterPro" id="IPR001223">
    <property type="entry name" value="Glyco_hydro18_cat"/>
</dbReference>
<keyword evidence="4" id="KW-0964">Secreted</keyword>
<evidence type="ECO:0000313" key="10">
    <source>
        <dbReference type="EMBL" id="BAJ99671.1"/>
    </source>
</evidence>
<name>F2DX50_HORVV</name>
<protein>
    <recommendedName>
        <fullName evidence="7">Chitinase domain-containing protein 1</fullName>
    </recommendedName>
</protein>
<dbReference type="EMBL" id="AK368468">
    <property type="protein sequence ID" value="BAJ99671.1"/>
    <property type="molecule type" value="mRNA"/>
</dbReference>
<evidence type="ECO:0000256" key="7">
    <source>
        <dbReference type="ARBA" id="ARBA00040976"/>
    </source>
</evidence>
<evidence type="ECO:0000256" key="6">
    <source>
        <dbReference type="ARBA" id="ARBA00023228"/>
    </source>
</evidence>
<comment type="subcellular location">
    <subcellularLocation>
        <location evidence="1">Lysosome</location>
    </subcellularLocation>
    <subcellularLocation>
        <location evidence="2">Secreted</location>
    </subcellularLocation>
</comment>
<evidence type="ECO:0000256" key="8">
    <source>
        <dbReference type="SAM" id="SignalP"/>
    </source>
</evidence>
<evidence type="ECO:0000256" key="4">
    <source>
        <dbReference type="ARBA" id="ARBA00022525"/>
    </source>
</evidence>
<dbReference type="InterPro" id="IPR017853">
    <property type="entry name" value="GH"/>
</dbReference>
<evidence type="ECO:0000256" key="1">
    <source>
        <dbReference type="ARBA" id="ARBA00004371"/>
    </source>
</evidence>
<organism evidence="10">
    <name type="scientific">Hordeum vulgare subsp. vulgare</name>
    <name type="common">Domesticated barley</name>
    <dbReference type="NCBI Taxonomy" id="112509"/>
    <lineage>
        <taxon>Eukaryota</taxon>
        <taxon>Viridiplantae</taxon>
        <taxon>Streptophyta</taxon>
        <taxon>Embryophyta</taxon>
        <taxon>Tracheophyta</taxon>
        <taxon>Spermatophyta</taxon>
        <taxon>Magnoliopsida</taxon>
        <taxon>Liliopsida</taxon>
        <taxon>Poales</taxon>
        <taxon>Poaceae</taxon>
        <taxon>BOP clade</taxon>
        <taxon>Pooideae</taxon>
        <taxon>Triticodae</taxon>
        <taxon>Triticeae</taxon>
        <taxon>Hordeinae</taxon>
        <taxon>Hordeum</taxon>
    </lineage>
</organism>
<dbReference type="SUPFAM" id="SSF51445">
    <property type="entry name" value="(Trans)glycosidases"/>
    <property type="match status" value="1"/>
</dbReference>
<feature type="chain" id="PRO_5003281554" description="Chitinase domain-containing protein 1" evidence="8">
    <location>
        <begin position="22"/>
        <end position="381"/>
    </location>
</feature>
<feature type="domain" description="GH18" evidence="9">
    <location>
        <begin position="64"/>
        <end position="381"/>
    </location>
</feature>
<accession>F2DX50</accession>
<dbReference type="InterPro" id="IPR011583">
    <property type="entry name" value="Chitinase_II/V-like_cat"/>
</dbReference>
<dbReference type="GO" id="GO:0005576">
    <property type="term" value="C:extracellular region"/>
    <property type="evidence" value="ECO:0007669"/>
    <property type="project" value="UniProtKB-SubCell"/>
</dbReference>
<keyword evidence="6" id="KW-0458">Lysosome</keyword>
<sequence length="381" mass="43498">MKKFSILSLILVISLASYTHQKSKQKEQSVSSVELVTEKPTYSSILKEHSRYSTSHALIKSSKFPTLGYVTPWNNHGYDVAKIFSRKFTYICPVWYQIVFTPQEKIQINGGHDLDAGWIRDVRNGSSAPRIVPRFLLENWAPKSILELAESDKLQESFISSIVKQCKDNGFDGIVLDTANLGMRLGNEHLDERLLTFYQNLGTALHKNKWTFILVEPPSRGRRASFESRDFMSLAPFVDHFSLMTYDFSGNTEGPNAPLTWMVENALSLIPPSMRSDEELTQKLLLGVPFYGYDFKNGMSNAITANTYLGLLKEHKPKFKWDGVASEHYFTYKEKGTSSEHTVYYPTLKFVHERLKSIEELGVGLAIWEIGQGLDYFYDLL</sequence>
<keyword evidence="5 8" id="KW-0732">Signal</keyword>
<feature type="signal peptide" evidence="8">
    <location>
        <begin position="1"/>
        <end position="21"/>
    </location>
</feature>
<dbReference type="PANTHER" id="PTHR46066:SF2">
    <property type="entry name" value="CHITINASE DOMAIN-CONTAINING PROTEIN 1"/>
    <property type="match status" value="1"/>
</dbReference>
<dbReference type="GO" id="GO:0005975">
    <property type="term" value="P:carbohydrate metabolic process"/>
    <property type="evidence" value="ECO:0007669"/>
    <property type="project" value="InterPro"/>
</dbReference>
<dbReference type="GO" id="GO:0005764">
    <property type="term" value="C:lysosome"/>
    <property type="evidence" value="ECO:0007669"/>
    <property type="project" value="UniProtKB-SubCell"/>
</dbReference>